<comment type="caution">
    <text evidence="2">The sequence shown here is derived from an EMBL/GenBank/DDBJ whole genome shotgun (WGS) entry which is preliminary data.</text>
</comment>
<dbReference type="Proteomes" id="UP001501310">
    <property type="component" value="Unassembled WGS sequence"/>
</dbReference>
<gene>
    <name evidence="2" type="ORF">GCM10022211_04820</name>
</gene>
<dbReference type="EMBL" id="BAAAZD010000001">
    <property type="protein sequence ID" value="GAA3998196.1"/>
    <property type="molecule type" value="Genomic_DNA"/>
</dbReference>
<keyword evidence="3" id="KW-1185">Reference proteome</keyword>
<accession>A0ABP7RIV5</accession>
<evidence type="ECO:0000313" key="2">
    <source>
        <dbReference type="EMBL" id="GAA3998196.1"/>
    </source>
</evidence>
<dbReference type="RefSeq" id="WP_344708565.1">
    <property type="nucleotide sequence ID" value="NZ_BAAAZD010000001.1"/>
</dbReference>
<protein>
    <recommendedName>
        <fullName evidence="4">Carboxypeptidase regulatory-like domain-containing protein</fullName>
    </recommendedName>
</protein>
<sequence length="165" mass="17208">MRIIPLLPLVALCAVGTPASAATVTGEAKVLLGGGTARCVGVALIPRTAQSEQAMIGTFGSAAASTRTLTAAELRNAKETANFQRSTDARCGWRSGYRFNNVAPGEYFVLLHARGGKGNNDFSISDASNQGVAQGGFREQAVLLMQPVTVAASGRLVQADFRHKS</sequence>
<evidence type="ECO:0000313" key="3">
    <source>
        <dbReference type="Proteomes" id="UP001501310"/>
    </source>
</evidence>
<name>A0ABP7RIV5_9SPHN</name>
<feature type="chain" id="PRO_5046375803" description="Carboxypeptidase regulatory-like domain-containing protein" evidence="1">
    <location>
        <begin position="22"/>
        <end position="165"/>
    </location>
</feature>
<evidence type="ECO:0000256" key="1">
    <source>
        <dbReference type="SAM" id="SignalP"/>
    </source>
</evidence>
<evidence type="ECO:0008006" key="4">
    <source>
        <dbReference type="Google" id="ProtNLM"/>
    </source>
</evidence>
<organism evidence="2 3">
    <name type="scientific">Sphingomonas humi</name>
    <dbReference type="NCBI Taxonomy" id="335630"/>
    <lineage>
        <taxon>Bacteria</taxon>
        <taxon>Pseudomonadati</taxon>
        <taxon>Pseudomonadota</taxon>
        <taxon>Alphaproteobacteria</taxon>
        <taxon>Sphingomonadales</taxon>
        <taxon>Sphingomonadaceae</taxon>
        <taxon>Sphingomonas</taxon>
    </lineage>
</organism>
<proteinExistence type="predicted"/>
<feature type="signal peptide" evidence="1">
    <location>
        <begin position="1"/>
        <end position="21"/>
    </location>
</feature>
<reference evidence="3" key="1">
    <citation type="journal article" date="2019" name="Int. J. Syst. Evol. Microbiol.">
        <title>The Global Catalogue of Microorganisms (GCM) 10K type strain sequencing project: providing services to taxonomists for standard genome sequencing and annotation.</title>
        <authorList>
            <consortium name="The Broad Institute Genomics Platform"/>
            <consortium name="The Broad Institute Genome Sequencing Center for Infectious Disease"/>
            <person name="Wu L."/>
            <person name="Ma J."/>
        </authorList>
    </citation>
    <scope>NUCLEOTIDE SEQUENCE [LARGE SCALE GENOMIC DNA]</scope>
    <source>
        <strain evidence="3">JCM 16603</strain>
    </source>
</reference>
<keyword evidence="1" id="KW-0732">Signal</keyword>